<dbReference type="AlphaFoldDB" id="A0A6J4ZPA9"/>
<name>A0A6J4ZPA9_9BURK</name>
<dbReference type="Pfam" id="PF08238">
    <property type="entry name" value="Sel1"/>
    <property type="match status" value="4"/>
</dbReference>
<evidence type="ECO:0008006" key="3">
    <source>
        <dbReference type="Google" id="ProtNLM"/>
    </source>
</evidence>
<protein>
    <recommendedName>
        <fullName evidence="3">TPR repeat protein</fullName>
    </recommendedName>
</protein>
<evidence type="ECO:0000313" key="2">
    <source>
        <dbReference type="Proteomes" id="UP000494255"/>
    </source>
</evidence>
<dbReference type="SMART" id="SM00671">
    <property type="entry name" value="SEL1"/>
    <property type="match status" value="4"/>
</dbReference>
<sequence length="294" mass="33064">MLGQSYANGEGVPKDTAQAVLWYRKAAEQGDVYARGSLMTMFYFGELKPVEVSNAGPWWRALVQQAEEERQAYWRTFEAADQGDTDAMIQLGFDYLAGVGIPRNYLFAQAEFRQAAQHQRIEAQCLFDIVSSKDDQPGQTVQQCLDAASQGSAVSQLAVSYMYRDGRFGVHQSLQKMVYWESKAADLGMVEAENSLARDYESGYGATKDQKQADAWYEKAVQQGSFKAMGALSLEAWEAHNPLFAQFKFEDPLGDPELVKRYQELSTEHRGSFIARDLMLNLFAPSAPRRWGLL</sequence>
<gene>
    <name evidence="1" type="ORF">LMG24238_00084</name>
</gene>
<organism evidence="1 2">
    <name type="scientific">Paraburkholderia sediminicola</name>
    <dbReference type="NCBI Taxonomy" id="458836"/>
    <lineage>
        <taxon>Bacteria</taxon>
        <taxon>Pseudomonadati</taxon>
        <taxon>Pseudomonadota</taxon>
        <taxon>Betaproteobacteria</taxon>
        <taxon>Burkholderiales</taxon>
        <taxon>Burkholderiaceae</taxon>
        <taxon>Paraburkholderia</taxon>
    </lineage>
</organism>
<reference evidence="1 2" key="1">
    <citation type="submission" date="2020-04" db="EMBL/GenBank/DDBJ databases">
        <authorList>
            <person name="De Canck E."/>
        </authorList>
    </citation>
    <scope>NUCLEOTIDE SEQUENCE [LARGE SCALE GENOMIC DNA]</scope>
    <source>
        <strain evidence="1 2">LMG 24238</strain>
    </source>
</reference>
<dbReference type="Gene3D" id="1.25.40.10">
    <property type="entry name" value="Tetratricopeptide repeat domain"/>
    <property type="match status" value="2"/>
</dbReference>
<dbReference type="SUPFAM" id="SSF81901">
    <property type="entry name" value="HCP-like"/>
    <property type="match status" value="3"/>
</dbReference>
<keyword evidence="2" id="KW-1185">Reference proteome</keyword>
<dbReference type="InterPro" id="IPR011990">
    <property type="entry name" value="TPR-like_helical_dom_sf"/>
</dbReference>
<dbReference type="EMBL" id="CADIKC010000001">
    <property type="protein sequence ID" value="CAB3638759.1"/>
    <property type="molecule type" value="Genomic_DNA"/>
</dbReference>
<proteinExistence type="predicted"/>
<dbReference type="PANTHER" id="PTHR11102:SF160">
    <property type="entry name" value="ERAD-ASSOCIATED E3 UBIQUITIN-PROTEIN LIGASE COMPONENT HRD3"/>
    <property type="match status" value="1"/>
</dbReference>
<dbReference type="Proteomes" id="UP000494255">
    <property type="component" value="Unassembled WGS sequence"/>
</dbReference>
<dbReference type="PANTHER" id="PTHR11102">
    <property type="entry name" value="SEL-1-LIKE PROTEIN"/>
    <property type="match status" value="1"/>
</dbReference>
<evidence type="ECO:0000313" key="1">
    <source>
        <dbReference type="EMBL" id="CAB3638759.1"/>
    </source>
</evidence>
<dbReference type="InterPro" id="IPR006597">
    <property type="entry name" value="Sel1-like"/>
</dbReference>
<accession>A0A6J4ZPA9</accession>
<dbReference type="InterPro" id="IPR050767">
    <property type="entry name" value="Sel1_AlgK"/>
</dbReference>